<dbReference type="AlphaFoldDB" id="A0A6J6TTL8"/>
<gene>
    <name evidence="2" type="ORF">UFOPK2810_00815</name>
</gene>
<dbReference type="EMBL" id="CAEZYZ010000122">
    <property type="protein sequence ID" value="CAB4750295.1"/>
    <property type="molecule type" value="Genomic_DNA"/>
</dbReference>
<dbReference type="Gene3D" id="3.30.460.10">
    <property type="entry name" value="Beta Polymerase, domain 2"/>
    <property type="match status" value="1"/>
</dbReference>
<dbReference type="InterPro" id="IPR002934">
    <property type="entry name" value="Polymerase_NTP_transf_dom"/>
</dbReference>
<protein>
    <submittedName>
        <fullName evidence="2">Unannotated protein</fullName>
    </submittedName>
</protein>
<evidence type="ECO:0000313" key="2">
    <source>
        <dbReference type="EMBL" id="CAB4750295.1"/>
    </source>
</evidence>
<dbReference type="CDD" id="cd05403">
    <property type="entry name" value="NT_KNTase_like"/>
    <property type="match status" value="1"/>
</dbReference>
<proteinExistence type="predicted"/>
<evidence type="ECO:0000259" key="1">
    <source>
        <dbReference type="Pfam" id="PF01909"/>
    </source>
</evidence>
<dbReference type="SUPFAM" id="SSF81301">
    <property type="entry name" value="Nucleotidyltransferase"/>
    <property type="match status" value="1"/>
</dbReference>
<dbReference type="Pfam" id="PF01909">
    <property type="entry name" value="NTP_transf_2"/>
    <property type="match status" value="1"/>
</dbReference>
<feature type="domain" description="Polymerase nucleotidyl transferase" evidence="1">
    <location>
        <begin position="105"/>
        <end position="139"/>
    </location>
</feature>
<dbReference type="InterPro" id="IPR043519">
    <property type="entry name" value="NT_sf"/>
</dbReference>
<name>A0A6J6TTL8_9ZZZZ</name>
<sequence>MDLTSPLHSLIPTLDSAVLEVLAGTESSLSLAHVTRLAPRGSRPGLALAMDRLVEQGLVLATPANRGDMYRLNRDHVLADAVVSASRARSAILARIGEHATRLEPRPVHVSVFGSFARREAGPASDIDVLFVMPAAPDDAWYEQVSRLDDQVQAWTGNRMEYLVFSDSELSRVVERQEPIVDSWLADCVTVHGPSIESVIGNVSAGAALVIA</sequence>
<dbReference type="GO" id="GO:0016779">
    <property type="term" value="F:nucleotidyltransferase activity"/>
    <property type="evidence" value="ECO:0007669"/>
    <property type="project" value="InterPro"/>
</dbReference>
<accession>A0A6J6TTL8</accession>
<reference evidence="2" key="1">
    <citation type="submission" date="2020-05" db="EMBL/GenBank/DDBJ databases">
        <authorList>
            <person name="Chiriac C."/>
            <person name="Salcher M."/>
            <person name="Ghai R."/>
            <person name="Kavagutti S V."/>
        </authorList>
    </citation>
    <scope>NUCLEOTIDE SEQUENCE</scope>
</reference>
<organism evidence="2">
    <name type="scientific">freshwater metagenome</name>
    <dbReference type="NCBI Taxonomy" id="449393"/>
    <lineage>
        <taxon>unclassified sequences</taxon>
        <taxon>metagenomes</taxon>
        <taxon>ecological metagenomes</taxon>
    </lineage>
</organism>